<comment type="subcellular location">
    <subcellularLocation>
        <location evidence="1">Cell inner membrane</location>
        <topology evidence="1">Multi-pass membrane protein</topology>
    </subcellularLocation>
</comment>
<dbReference type="PANTHER" id="PTHR43702:SF3">
    <property type="entry name" value="PROTEIN TSGA"/>
    <property type="match status" value="1"/>
</dbReference>
<evidence type="ECO:0000313" key="8">
    <source>
        <dbReference type="EMBL" id="CAO96294.1"/>
    </source>
</evidence>
<proteinExistence type="predicted"/>
<dbReference type="Gene3D" id="1.20.1250.20">
    <property type="entry name" value="MFS general substrate transporter like domains"/>
    <property type="match status" value="2"/>
</dbReference>
<evidence type="ECO:0000256" key="3">
    <source>
        <dbReference type="ARBA" id="ARBA00022692"/>
    </source>
</evidence>
<keyword evidence="4 6" id="KW-1133">Transmembrane helix</keyword>
<reference evidence="8 9" key="1">
    <citation type="journal article" date="2008" name="Environ. Microbiol.">
        <title>The genome of Erwinia tasmaniensis strain Et1/99, a non-pathogenic bacterium in the genus Erwinia.</title>
        <authorList>
            <person name="Kube M."/>
            <person name="Migdoll A.M."/>
            <person name="Mueller I."/>
            <person name="Kuhl H."/>
            <person name="Beck A."/>
            <person name="Reinhardt R."/>
            <person name="Geider K."/>
        </authorList>
    </citation>
    <scope>NUCLEOTIDE SEQUENCE [LARGE SCALE GENOMIC DNA]</scope>
    <source>
        <strain evidence="9">DSM 17950 / CFBP 7177 / CIP 109463 / NCPPB 4357 / Et1/99</strain>
    </source>
</reference>
<dbReference type="AlphaFoldDB" id="B2VIK7"/>
<evidence type="ECO:0000256" key="4">
    <source>
        <dbReference type="ARBA" id="ARBA00022989"/>
    </source>
</evidence>
<name>B2VIK7_ERWT9</name>
<dbReference type="InterPro" id="IPR036259">
    <property type="entry name" value="MFS_trans_sf"/>
</dbReference>
<accession>B2VIK7</accession>
<dbReference type="GO" id="GO:0015535">
    <property type="term" value="F:fucose:proton symporter activity"/>
    <property type="evidence" value="ECO:0007669"/>
    <property type="project" value="InterPro"/>
</dbReference>
<feature type="transmembrane region" description="Helical" evidence="6">
    <location>
        <begin position="335"/>
        <end position="355"/>
    </location>
</feature>
<dbReference type="InterPro" id="IPR005275">
    <property type="entry name" value="Lfuc_symporter_FucP"/>
</dbReference>
<evidence type="ECO:0000256" key="5">
    <source>
        <dbReference type="ARBA" id="ARBA00023136"/>
    </source>
</evidence>
<protein>
    <submittedName>
        <fullName evidence="8">Fucose permease</fullName>
    </submittedName>
</protein>
<gene>
    <name evidence="8" type="primary">fucP</name>
    <name evidence="8" type="ordered locus">ETA_12480</name>
</gene>
<dbReference type="NCBIfam" id="TIGR00885">
    <property type="entry name" value="fucP"/>
    <property type="match status" value="1"/>
</dbReference>
<feature type="transmembrane region" description="Helical" evidence="6">
    <location>
        <begin position="64"/>
        <end position="82"/>
    </location>
</feature>
<feature type="transmembrane region" description="Helical" evidence="6">
    <location>
        <begin position="246"/>
        <end position="265"/>
    </location>
</feature>
<dbReference type="InterPro" id="IPR011701">
    <property type="entry name" value="MFS"/>
</dbReference>
<feature type="transmembrane region" description="Helical" evidence="6">
    <location>
        <begin position="277"/>
        <end position="296"/>
    </location>
</feature>
<keyword evidence="5 6" id="KW-0472">Membrane</keyword>
<evidence type="ECO:0000259" key="7">
    <source>
        <dbReference type="PROSITE" id="PS50850"/>
    </source>
</evidence>
<feature type="transmembrane region" description="Helical" evidence="6">
    <location>
        <begin position="210"/>
        <end position="234"/>
    </location>
</feature>
<feature type="transmembrane region" description="Helical" evidence="6">
    <location>
        <begin position="361"/>
        <end position="379"/>
    </location>
</feature>
<dbReference type="SUPFAM" id="SSF103473">
    <property type="entry name" value="MFS general substrate transporter"/>
    <property type="match status" value="1"/>
</dbReference>
<sequence length="383" mass="41581">MITSLFFLWGFSHGLLDVLNKHFQDSLNVSKAGSGFLQMAYYGAYFIVAMPTGTLMTRMGYKSGVIAGLFLFAVGALLFVPATSAGTFSFFVFALFILACGLGCLETAANLYAAALGAAEDSERRLNFAQSFNGLGVFMGPVIGGSLFFSPDMNIAGNRVDPVMSTYVALSLLVLLLMIAFIFIRLPDIQEKSGYSLSSSSVSLWKKTQFTGAVVAQFFYMAAHVGIASFFINYALDHWSGSSVQLASYLLSAAMLTFMIGRFVSTWLMKYFRPRSMLIAYAMINLGLCLLAVCAIEKVSVIGLVAIFFFLSIMYPCIFAMGVKNLGSQTRRAGSWLVMTLVGGAISPYIMGWVADSSSMALAFLIPAFSFCVIIFYALKCVK</sequence>
<feature type="domain" description="Major facilitator superfamily (MFS) profile" evidence="7">
    <location>
        <begin position="1"/>
        <end position="383"/>
    </location>
</feature>
<organism evidence="8 9">
    <name type="scientific">Erwinia tasmaniensis (strain DSM 17950 / CFBP 7177 / CIP 109463 / NCPPB 4357 / Et1/99)</name>
    <dbReference type="NCBI Taxonomy" id="465817"/>
    <lineage>
        <taxon>Bacteria</taxon>
        <taxon>Pseudomonadati</taxon>
        <taxon>Pseudomonadota</taxon>
        <taxon>Gammaproteobacteria</taxon>
        <taxon>Enterobacterales</taxon>
        <taxon>Erwiniaceae</taxon>
        <taxon>Erwinia</taxon>
    </lineage>
</organism>
<dbReference type="STRING" id="465817.ETA_12480"/>
<keyword evidence="3 6" id="KW-0812">Transmembrane</keyword>
<evidence type="ECO:0000256" key="1">
    <source>
        <dbReference type="ARBA" id="ARBA00004429"/>
    </source>
</evidence>
<dbReference type="KEGG" id="eta:ETA_12480"/>
<feature type="transmembrane region" description="Helical" evidence="6">
    <location>
        <begin position="302"/>
        <end position="323"/>
    </location>
</feature>
<feature type="transmembrane region" description="Helical" evidence="6">
    <location>
        <begin position="132"/>
        <end position="151"/>
    </location>
</feature>
<keyword evidence="2" id="KW-1003">Cell membrane</keyword>
<dbReference type="PROSITE" id="PS50850">
    <property type="entry name" value="MFS"/>
    <property type="match status" value="1"/>
</dbReference>
<dbReference type="eggNOG" id="COG0738">
    <property type="taxonomic scope" value="Bacteria"/>
</dbReference>
<dbReference type="PANTHER" id="PTHR43702">
    <property type="entry name" value="L-FUCOSE-PROTON SYMPORTER"/>
    <property type="match status" value="1"/>
</dbReference>
<evidence type="ECO:0000313" key="9">
    <source>
        <dbReference type="Proteomes" id="UP000001726"/>
    </source>
</evidence>
<dbReference type="InterPro" id="IPR020846">
    <property type="entry name" value="MFS_dom"/>
</dbReference>
<feature type="transmembrane region" description="Helical" evidence="6">
    <location>
        <begin position="88"/>
        <end position="112"/>
    </location>
</feature>
<dbReference type="EMBL" id="CU468135">
    <property type="protein sequence ID" value="CAO96294.1"/>
    <property type="molecule type" value="Genomic_DNA"/>
</dbReference>
<dbReference type="InterPro" id="IPR050375">
    <property type="entry name" value="MFS_TsgA-like"/>
</dbReference>
<feature type="transmembrane region" description="Helical" evidence="6">
    <location>
        <begin position="163"/>
        <end position="184"/>
    </location>
</feature>
<dbReference type="HOGENOM" id="CLU_028452_0_1_6"/>
<dbReference type="Pfam" id="PF07690">
    <property type="entry name" value="MFS_1"/>
    <property type="match status" value="1"/>
</dbReference>
<evidence type="ECO:0000256" key="2">
    <source>
        <dbReference type="ARBA" id="ARBA00022475"/>
    </source>
</evidence>
<evidence type="ECO:0000256" key="6">
    <source>
        <dbReference type="SAM" id="Phobius"/>
    </source>
</evidence>
<dbReference type="Proteomes" id="UP000001726">
    <property type="component" value="Chromosome"/>
</dbReference>
<dbReference type="GO" id="GO:0005886">
    <property type="term" value="C:plasma membrane"/>
    <property type="evidence" value="ECO:0007669"/>
    <property type="project" value="UniProtKB-SubCell"/>
</dbReference>
<feature type="transmembrane region" description="Helical" evidence="6">
    <location>
        <begin position="38"/>
        <end position="57"/>
    </location>
</feature>
<keyword evidence="9" id="KW-1185">Reference proteome</keyword>